<evidence type="ECO:0000259" key="9">
    <source>
        <dbReference type="Pfam" id="PF12704"/>
    </source>
</evidence>
<evidence type="ECO:0000256" key="5">
    <source>
        <dbReference type="ARBA" id="ARBA00022989"/>
    </source>
</evidence>
<organism evidence="10 11">
    <name type="scientific">Spirosoma fluviale</name>
    <dbReference type="NCBI Taxonomy" id="1597977"/>
    <lineage>
        <taxon>Bacteria</taxon>
        <taxon>Pseudomonadati</taxon>
        <taxon>Bacteroidota</taxon>
        <taxon>Cytophagia</taxon>
        <taxon>Cytophagales</taxon>
        <taxon>Cytophagaceae</taxon>
        <taxon>Spirosoma</taxon>
    </lineage>
</organism>
<feature type="transmembrane region" description="Helical" evidence="7">
    <location>
        <begin position="376"/>
        <end position="395"/>
    </location>
</feature>
<keyword evidence="5 7" id="KW-1133">Transmembrane helix</keyword>
<dbReference type="RefSeq" id="WP_097124503.1">
    <property type="nucleotide sequence ID" value="NZ_OCNH01000001.1"/>
</dbReference>
<dbReference type="InterPro" id="IPR025857">
    <property type="entry name" value="MacB_PCD"/>
</dbReference>
<dbReference type="Proteomes" id="UP000219452">
    <property type="component" value="Unassembled WGS sequence"/>
</dbReference>
<protein>
    <submittedName>
        <fullName evidence="10">Lipoprotein-releasing system permease protein</fullName>
    </submittedName>
</protein>
<feature type="transmembrane region" description="Helical" evidence="7">
    <location>
        <begin position="20"/>
        <end position="46"/>
    </location>
</feature>
<comment type="similarity">
    <text evidence="2">Belongs to the ABC-4 integral membrane protein family. LolC/E subfamily.</text>
</comment>
<dbReference type="EMBL" id="OCNH01000001">
    <property type="protein sequence ID" value="SOD79153.1"/>
    <property type="molecule type" value="Genomic_DNA"/>
</dbReference>
<sequence length="402" mass="44515">MNLPVWIARRYFFSRKKRSFISWLSILSMLGVGVGTMALVVVLSVFNGMEELNQQIFRTFEADMTIAPKQGKRFLATPALKNRLQQIPGVNLLTTVAQDNALARYGSAQTVVRLKGVDDNYLQRQQLDSALLEGKLLLRRQGVNYAIVADGVRSDLSVSPIDILTPLEILYPQSGQTFSVLNPDAFNREAFTVSGVFFIESKYDNFVLAPISSAQTLFGYQPNEVTSIEIQLRPGTDEVQVKQALQDVVGDKLTVQSRDDLNVDLYRAIRVEKLFTALTLSFIILVASINIFFSLSMLVIEKKGDIQILYALGATRPMVRRIFLTEGAIIALTGACAGLILGIGICLAQERYGFIRMGTESSIIDSYPVRLDAGDILLTGVLTIVMTILTSWFPAQRAATIR</sequence>
<feature type="domain" description="MacB-like periplasmic core" evidence="9">
    <location>
        <begin position="25"/>
        <end position="247"/>
    </location>
</feature>
<evidence type="ECO:0000256" key="1">
    <source>
        <dbReference type="ARBA" id="ARBA00004651"/>
    </source>
</evidence>
<dbReference type="Pfam" id="PF12704">
    <property type="entry name" value="MacB_PCD"/>
    <property type="match status" value="1"/>
</dbReference>
<evidence type="ECO:0000256" key="2">
    <source>
        <dbReference type="ARBA" id="ARBA00005236"/>
    </source>
</evidence>
<dbReference type="OrthoDB" id="1522724at2"/>
<evidence type="ECO:0000313" key="10">
    <source>
        <dbReference type="EMBL" id="SOD79153.1"/>
    </source>
</evidence>
<dbReference type="GO" id="GO:0044874">
    <property type="term" value="P:lipoprotein localization to outer membrane"/>
    <property type="evidence" value="ECO:0007669"/>
    <property type="project" value="TreeGrafter"/>
</dbReference>
<proteinExistence type="inferred from homology"/>
<dbReference type="InterPro" id="IPR003838">
    <property type="entry name" value="ABC3_permease_C"/>
</dbReference>
<name>A0A286F7J2_9BACT</name>
<evidence type="ECO:0000259" key="8">
    <source>
        <dbReference type="Pfam" id="PF02687"/>
    </source>
</evidence>
<dbReference type="GO" id="GO:0098797">
    <property type="term" value="C:plasma membrane protein complex"/>
    <property type="evidence" value="ECO:0007669"/>
    <property type="project" value="TreeGrafter"/>
</dbReference>
<accession>A0A286F7J2</accession>
<keyword evidence="3" id="KW-1003">Cell membrane</keyword>
<feature type="transmembrane region" description="Helical" evidence="7">
    <location>
        <begin position="274"/>
        <end position="300"/>
    </location>
</feature>
<keyword evidence="10" id="KW-0449">Lipoprotein</keyword>
<dbReference type="InterPro" id="IPR051447">
    <property type="entry name" value="Lipoprotein-release_system"/>
</dbReference>
<evidence type="ECO:0000256" key="3">
    <source>
        <dbReference type="ARBA" id="ARBA00022475"/>
    </source>
</evidence>
<dbReference type="PANTHER" id="PTHR30489">
    <property type="entry name" value="LIPOPROTEIN-RELEASING SYSTEM TRANSMEMBRANE PROTEIN LOLE"/>
    <property type="match status" value="1"/>
</dbReference>
<keyword evidence="6 7" id="KW-0472">Membrane</keyword>
<evidence type="ECO:0000256" key="4">
    <source>
        <dbReference type="ARBA" id="ARBA00022692"/>
    </source>
</evidence>
<feature type="domain" description="ABC3 transporter permease C-terminal" evidence="8">
    <location>
        <begin position="280"/>
        <end position="400"/>
    </location>
</feature>
<dbReference type="Pfam" id="PF02687">
    <property type="entry name" value="FtsX"/>
    <property type="match status" value="1"/>
</dbReference>
<comment type="subcellular location">
    <subcellularLocation>
        <location evidence="1">Cell membrane</location>
        <topology evidence="1">Multi-pass membrane protein</topology>
    </subcellularLocation>
</comment>
<gene>
    <name evidence="10" type="ORF">SAMN06269250_0825</name>
</gene>
<keyword evidence="4 7" id="KW-0812">Transmembrane</keyword>
<dbReference type="PANTHER" id="PTHR30489:SF0">
    <property type="entry name" value="LIPOPROTEIN-RELEASING SYSTEM TRANSMEMBRANE PROTEIN LOLE"/>
    <property type="match status" value="1"/>
</dbReference>
<reference evidence="11" key="1">
    <citation type="submission" date="2017-09" db="EMBL/GenBank/DDBJ databases">
        <authorList>
            <person name="Varghese N."/>
            <person name="Submissions S."/>
        </authorList>
    </citation>
    <scope>NUCLEOTIDE SEQUENCE [LARGE SCALE GENOMIC DNA]</scope>
    <source>
        <strain evidence="11">DSM 29961</strain>
    </source>
</reference>
<keyword evidence="11" id="KW-1185">Reference proteome</keyword>
<dbReference type="AlphaFoldDB" id="A0A286F7J2"/>
<evidence type="ECO:0000313" key="11">
    <source>
        <dbReference type="Proteomes" id="UP000219452"/>
    </source>
</evidence>
<evidence type="ECO:0000256" key="7">
    <source>
        <dbReference type="SAM" id="Phobius"/>
    </source>
</evidence>
<evidence type="ECO:0000256" key="6">
    <source>
        <dbReference type="ARBA" id="ARBA00023136"/>
    </source>
</evidence>
<feature type="transmembrane region" description="Helical" evidence="7">
    <location>
        <begin position="321"/>
        <end position="345"/>
    </location>
</feature>